<evidence type="ECO:0000256" key="9">
    <source>
        <dbReference type="ARBA" id="ARBA00023887"/>
    </source>
</evidence>
<keyword evidence="3" id="KW-0227">DNA damage</keyword>
<dbReference type="InterPro" id="IPR051536">
    <property type="entry name" value="UDG_Type-4/5"/>
</dbReference>
<reference evidence="11 12" key="1">
    <citation type="journal article" date="2014" name="Genome Announc.">
        <title>Draft Genome Sequence of the Sulfolobales Archaeon AZ1, Obtained through Metagenomic Analysis of a Mexican Hot Spring.</title>
        <authorList>
            <person name="Servin-Garciduenas L.E."/>
            <person name="Martinez-Romero E."/>
        </authorList>
    </citation>
    <scope>NUCLEOTIDE SEQUENCE [LARGE SCALE GENOMIC DNA]</scope>
    <source>
        <strain evidence="11">AZ1-illumnia</strain>
    </source>
</reference>
<dbReference type="SMART" id="SM00986">
    <property type="entry name" value="UDG"/>
    <property type="match status" value="1"/>
</dbReference>
<dbReference type="EMBL" id="ASRH01000011">
    <property type="protein sequence ID" value="EWG06647.1"/>
    <property type="molecule type" value="Genomic_DNA"/>
</dbReference>
<dbReference type="SMART" id="SM00987">
    <property type="entry name" value="UreE_C"/>
    <property type="match status" value="1"/>
</dbReference>
<evidence type="ECO:0000256" key="3">
    <source>
        <dbReference type="ARBA" id="ARBA00022763"/>
    </source>
</evidence>
<name>W7KVM0_9CREN</name>
<dbReference type="InterPro" id="IPR044147">
    <property type="entry name" value="UdgB-like"/>
</dbReference>
<sequence>MAKIVIVGLAPAARGGNRTGRMFTGDKSANNLTWALYEAGLANKPTSEHKDDGLLLKVYVTSAVKCVPPENKPTSEEIRNCNAFLVDEIRMLKKAKVFIALGRIAWDALLVAFKQLGYQVPKVSFAHGAEVLLRGEKDVWLLGSYHPSPRNVNTGKLSKEKLLQVILRAKELAENSLP</sequence>
<dbReference type="Proteomes" id="UP000054284">
    <property type="component" value="Unassembled WGS sequence"/>
</dbReference>
<dbReference type="PANTHER" id="PTHR33693:SF3">
    <property type="entry name" value="TYPE-5 URACIL-DNA GLYCOSYLASE"/>
    <property type="match status" value="1"/>
</dbReference>
<comment type="caution">
    <text evidence="11">The sequence shown here is derived from an EMBL/GenBank/DDBJ whole genome shotgun (WGS) entry which is preliminary data.</text>
</comment>
<keyword evidence="1" id="KW-0004">4Fe-4S</keyword>
<evidence type="ECO:0000256" key="4">
    <source>
        <dbReference type="ARBA" id="ARBA00022801"/>
    </source>
</evidence>
<dbReference type="GO" id="GO:0004844">
    <property type="term" value="F:uracil DNA N-glycosylase activity"/>
    <property type="evidence" value="ECO:0007669"/>
    <property type="project" value="InterPro"/>
</dbReference>
<keyword evidence="7" id="KW-0234">DNA repair</keyword>
<keyword evidence="4" id="KW-0378">Hydrolase</keyword>
<evidence type="ECO:0000256" key="5">
    <source>
        <dbReference type="ARBA" id="ARBA00023004"/>
    </source>
</evidence>
<gene>
    <name evidence="11" type="ORF">ASUL_08539</name>
</gene>
<evidence type="ECO:0000313" key="11">
    <source>
        <dbReference type="EMBL" id="EWG06647.1"/>
    </source>
</evidence>
<dbReference type="GO" id="GO:0033958">
    <property type="term" value="F:DNA-deoxyinosine glycosylase activity"/>
    <property type="evidence" value="ECO:0007669"/>
    <property type="project" value="InterPro"/>
</dbReference>
<dbReference type="CDD" id="cd10031">
    <property type="entry name" value="UDG-F5_TTUDGB_like"/>
    <property type="match status" value="1"/>
</dbReference>
<dbReference type="PANTHER" id="PTHR33693">
    <property type="entry name" value="TYPE-5 URACIL-DNA GLYCOSYLASE"/>
    <property type="match status" value="1"/>
</dbReference>
<evidence type="ECO:0000256" key="7">
    <source>
        <dbReference type="ARBA" id="ARBA00023204"/>
    </source>
</evidence>
<proteinExistence type="inferred from homology"/>
<organism evidence="11 12">
    <name type="scientific">Candidatus Aramenus sulfurataquae</name>
    <dbReference type="NCBI Taxonomy" id="1326980"/>
    <lineage>
        <taxon>Archaea</taxon>
        <taxon>Thermoproteota</taxon>
        <taxon>Thermoprotei</taxon>
        <taxon>Sulfolobales</taxon>
        <taxon>Sulfolobaceae</taxon>
        <taxon>Candidatus Aramenus</taxon>
    </lineage>
</organism>
<dbReference type="PATRIC" id="fig|1326980.6.peg.1701"/>
<dbReference type="InterPro" id="IPR036895">
    <property type="entry name" value="Uracil-DNA_glycosylase-like_sf"/>
</dbReference>
<feature type="domain" description="Uracil-DNA glycosylase-like" evidence="10">
    <location>
        <begin position="2"/>
        <end position="164"/>
    </location>
</feature>
<evidence type="ECO:0000256" key="2">
    <source>
        <dbReference type="ARBA" id="ARBA00022723"/>
    </source>
</evidence>
<evidence type="ECO:0000256" key="8">
    <source>
        <dbReference type="ARBA" id="ARBA00023779"/>
    </source>
</evidence>
<evidence type="ECO:0000259" key="10">
    <source>
        <dbReference type="SMART" id="SM00986"/>
    </source>
</evidence>
<dbReference type="InterPro" id="IPR005122">
    <property type="entry name" value="Uracil-DNA_glycosylase-like"/>
</dbReference>
<keyword evidence="6" id="KW-0411">Iron-sulfur</keyword>
<keyword evidence="5" id="KW-0408">Iron</keyword>
<dbReference type="AlphaFoldDB" id="W7KVM0"/>
<evidence type="ECO:0000313" key="12">
    <source>
        <dbReference type="Proteomes" id="UP000054284"/>
    </source>
</evidence>
<keyword evidence="2" id="KW-0479">Metal-binding</keyword>
<evidence type="ECO:0000256" key="6">
    <source>
        <dbReference type="ARBA" id="ARBA00023014"/>
    </source>
</evidence>
<evidence type="ECO:0000256" key="1">
    <source>
        <dbReference type="ARBA" id="ARBA00022485"/>
    </source>
</evidence>
<protein>
    <recommendedName>
        <fullName evidence="9">Type-5 uracil-DNA glycosylase</fullName>
    </recommendedName>
</protein>
<accession>W7KVM0</accession>
<dbReference type="Gene3D" id="3.40.470.10">
    <property type="entry name" value="Uracil-DNA glycosylase-like domain"/>
    <property type="match status" value="1"/>
</dbReference>
<dbReference type="SUPFAM" id="SSF52141">
    <property type="entry name" value="Uracil-DNA glycosylase-like"/>
    <property type="match status" value="1"/>
</dbReference>
<dbReference type="GO" id="GO:0051539">
    <property type="term" value="F:4 iron, 4 sulfur cluster binding"/>
    <property type="evidence" value="ECO:0007669"/>
    <property type="project" value="UniProtKB-KW"/>
</dbReference>
<keyword evidence="12" id="KW-1185">Reference proteome</keyword>
<dbReference type="GO" id="GO:0046872">
    <property type="term" value="F:metal ion binding"/>
    <property type="evidence" value="ECO:0007669"/>
    <property type="project" value="UniProtKB-KW"/>
</dbReference>
<dbReference type="Pfam" id="PF03167">
    <property type="entry name" value="UDG"/>
    <property type="match status" value="1"/>
</dbReference>
<dbReference type="GO" id="GO:0006284">
    <property type="term" value="P:base-excision repair"/>
    <property type="evidence" value="ECO:0007669"/>
    <property type="project" value="InterPro"/>
</dbReference>
<comment type="similarity">
    <text evidence="8">Belongs to the uracil-DNA glycosylase (UDG) superfamily. Type 5 (UDGb) family.</text>
</comment>